<dbReference type="RefSeq" id="WP_200105024.1">
    <property type="nucleotide sequence ID" value="NZ_JAEHFV010000001.1"/>
</dbReference>
<dbReference type="AlphaFoldDB" id="A0A934PKT3"/>
<keyword evidence="2" id="KW-1185">Reference proteome</keyword>
<dbReference type="EMBL" id="JAEHFV010000001">
    <property type="protein sequence ID" value="MBK0369115.1"/>
    <property type="molecule type" value="Genomic_DNA"/>
</dbReference>
<evidence type="ECO:0000313" key="1">
    <source>
        <dbReference type="EMBL" id="MBK0369115.1"/>
    </source>
</evidence>
<sequence>MNHEYGFSEEGKTNTAVDSGNLIINGDNLEALKSYIASKTSVLLHKSLISFSLRLFISPSDKLRSS</sequence>
<gene>
    <name evidence="1" type="ORF">I5M07_04630</name>
</gene>
<name>A0A934PKT3_9FLAO</name>
<protein>
    <submittedName>
        <fullName evidence="1">Uncharacterized protein</fullName>
    </submittedName>
</protein>
<reference evidence="1" key="1">
    <citation type="submission" date="2020-12" db="EMBL/GenBank/DDBJ databases">
        <title>Bacterial novel species Flavobacterium sp. SE-1-e isolated from soil.</title>
        <authorList>
            <person name="Jung H.-Y."/>
        </authorList>
    </citation>
    <scope>NUCLEOTIDE SEQUENCE</scope>
    <source>
        <strain evidence="1">SE-1-e</strain>
    </source>
</reference>
<dbReference type="Proteomes" id="UP000609172">
    <property type="component" value="Unassembled WGS sequence"/>
</dbReference>
<accession>A0A934PKT3</accession>
<comment type="caution">
    <text evidence="1">The sequence shown here is derived from an EMBL/GenBank/DDBJ whole genome shotgun (WGS) entry which is preliminary data.</text>
</comment>
<organism evidence="1 2">
    <name type="scientific">Flavobacterium agrisoli</name>
    <dbReference type="NCBI Taxonomy" id="2793066"/>
    <lineage>
        <taxon>Bacteria</taxon>
        <taxon>Pseudomonadati</taxon>
        <taxon>Bacteroidota</taxon>
        <taxon>Flavobacteriia</taxon>
        <taxon>Flavobacteriales</taxon>
        <taxon>Flavobacteriaceae</taxon>
        <taxon>Flavobacterium</taxon>
    </lineage>
</organism>
<proteinExistence type="predicted"/>
<evidence type="ECO:0000313" key="2">
    <source>
        <dbReference type="Proteomes" id="UP000609172"/>
    </source>
</evidence>